<evidence type="ECO:0000256" key="1">
    <source>
        <dbReference type="ARBA" id="ARBA00006594"/>
    </source>
</evidence>
<dbReference type="GO" id="GO:0003677">
    <property type="term" value="F:DNA binding"/>
    <property type="evidence" value="ECO:0007669"/>
    <property type="project" value="InterPro"/>
</dbReference>
<evidence type="ECO:0000313" key="11">
    <source>
        <dbReference type="Proteomes" id="UP000190896"/>
    </source>
</evidence>
<dbReference type="GO" id="GO:0009307">
    <property type="term" value="P:DNA restriction-modification system"/>
    <property type="evidence" value="ECO:0007669"/>
    <property type="project" value="UniProtKB-KW"/>
</dbReference>
<dbReference type="AlphaFoldDB" id="A0A1T2KXA1"/>
<keyword evidence="6" id="KW-0680">Restriction system</keyword>
<evidence type="ECO:0000256" key="5">
    <source>
        <dbReference type="ARBA" id="ARBA00022691"/>
    </source>
</evidence>
<reference evidence="10 11" key="1">
    <citation type="submission" date="2016-11" db="EMBL/GenBank/DDBJ databases">
        <title>Mixed transmission modes and dynamic genome evolution in an obligate animal-bacterial symbiosis.</title>
        <authorList>
            <person name="Russell S.L."/>
            <person name="Corbett-Detig R.B."/>
            <person name="Cavanaugh C.M."/>
        </authorList>
    </citation>
    <scope>NUCLEOTIDE SEQUENCE [LARGE SCALE GENOMIC DNA]</scope>
    <source>
        <strain evidence="10">Se-Cadez</strain>
    </source>
</reference>
<evidence type="ECO:0000256" key="2">
    <source>
        <dbReference type="ARBA" id="ARBA00011900"/>
    </source>
</evidence>
<dbReference type="Pfam" id="PF02384">
    <property type="entry name" value="N6_Mtase"/>
    <property type="match status" value="1"/>
</dbReference>
<keyword evidence="3" id="KW-0489">Methyltransferase</keyword>
<keyword evidence="4" id="KW-0808">Transferase</keyword>
<accession>A0A1T2KXA1</accession>
<dbReference type="InterPro" id="IPR029063">
    <property type="entry name" value="SAM-dependent_MTases_sf"/>
</dbReference>
<dbReference type="GO" id="GO:0032259">
    <property type="term" value="P:methylation"/>
    <property type="evidence" value="ECO:0007669"/>
    <property type="project" value="UniProtKB-KW"/>
</dbReference>
<organism evidence="10 11">
    <name type="scientific">Solemya velesiana gill symbiont</name>
    <dbReference type="NCBI Taxonomy" id="1918948"/>
    <lineage>
        <taxon>Bacteria</taxon>
        <taxon>Pseudomonadati</taxon>
        <taxon>Pseudomonadota</taxon>
        <taxon>Gammaproteobacteria</taxon>
        <taxon>sulfur-oxidizing symbionts</taxon>
    </lineage>
</organism>
<evidence type="ECO:0000256" key="4">
    <source>
        <dbReference type="ARBA" id="ARBA00022679"/>
    </source>
</evidence>
<dbReference type="Pfam" id="PF12161">
    <property type="entry name" value="HsdM_N"/>
    <property type="match status" value="1"/>
</dbReference>
<dbReference type="EC" id="2.1.1.72" evidence="2"/>
<evidence type="ECO:0000259" key="9">
    <source>
        <dbReference type="Pfam" id="PF12161"/>
    </source>
</evidence>
<evidence type="ECO:0000256" key="6">
    <source>
        <dbReference type="ARBA" id="ARBA00022747"/>
    </source>
</evidence>
<comment type="caution">
    <text evidence="10">The sequence shown here is derived from an EMBL/GenBank/DDBJ whole genome shotgun (WGS) entry which is preliminary data.</text>
</comment>
<keyword evidence="5" id="KW-0949">S-adenosyl-L-methionine</keyword>
<evidence type="ECO:0000256" key="7">
    <source>
        <dbReference type="ARBA" id="ARBA00047942"/>
    </source>
</evidence>
<gene>
    <name evidence="10" type="ORF">BOW51_02215</name>
</gene>
<name>A0A1T2KXA1_9GAMM</name>
<dbReference type="PANTHER" id="PTHR42933">
    <property type="entry name" value="SLR6095 PROTEIN"/>
    <property type="match status" value="1"/>
</dbReference>
<evidence type="ECO:0000256" key="3">
    <source>
        <dbReference type="ARBA" id="ARBA00022603"/>
    </source>
</evidence>
<dbReference type="InterPro" id="IPR022749">
    <property type="entry name" value="D12N6_MeTrfase_N"/>
</dbReference>
<evidence type="ECO:0000259" key="8">
    <source>
        <dbReference type="Pfam" id="PF02384"/>
    </source>
</evidence>
<dbReference type="InterPro" id="IPR003356">
    <property type="entry name" value="DNA_methylase_A-5"/>
</dbReference>
<dbReference type="InterPro" id="IPR051537">
    <property type="entry name" value="DNA_Adenine_Mtase"/>
</dbReference>
<dbReference type="Gene3D" id="3.40.50.150">
    <property type="entry name" value="Vaccinia Virus protein VP39"/>
    <property type="match status" value="1"/>
</dbReference>
<dbReference type="PANTHER" id="PTHR42933:SF3">
    <property type="entry name" value="TYPE I RESTRICTION ENZYME MJAVIII METHYLASE SUBUNIT"/>
    <property type="match status" value="1"/>
</dbReference>
<proteinExistence type="inferred from homology"/>
<evidence type="ECO:0000313" key="10">
    <source>
        <dbReference type="EMBL" id="OOZ37487.1"/>
    </source>
</evidence>
<feature type="domain" description="N6 adenine-specific DNA methyltransferase N-terminal" evidence="9">
    <location>
        <begin position="9"/>
        <end position="134"/>
    </location>
</feature>
<dbReference type="RefSeq" id="WP_342748392.1">
    <property type="nucleotide sequence ID" value="NZ_MPRJ01000009.1"/>
</dbReference>
<protein>
    <recommendedName>
        <fullName evidence="2">site-specific DNA-methyltransferase (adenine-specific)</fullName>
        <ecNumber evidence="2">2.1.1.72</ecNumber>
    </recommendedName>
</protein>
<comment type="catalytic activity">
    <reaction evidence="7">
        <text>a 2'-deoxyadenosine in DNA + S-adenosyl-L-methionine = an N(6)-methyl-2'-deoxyadenosine in DNA + S-adenosyl-L-homocysteine + H(+)</text>
        <dbReference type="Rhea" id="RHEA:15197"/>
        <dbReference type="Rhea" id="RHEA-COMP:12418"/>
        <dbReference type="Rhea" id="RHEA-COMP:12419"/>
        <dbReference type="ChEBI" id="CHEBI:15378"/>
        <dbReference type="ChEBI" id="CHEBI:57856"/>
        <dbReference type="ChEBI" id="CHEBI:59789"/>
        <dbReference type="ChEBI" id="CHEBI:90615"/>
        <dbReference type="ChEBI" id="CHEBI:90616"/>
        <dbReference type="EC" id="2.1.1.72"/>
    </reaction>
</comment>
<keyword evidence="11" id="KW-1185">Reference proteome</keyword>
<dbReference type="GO" id="GO:0008170">
    <property type="term" value="F:N-methyltransferase activity"/>
    <property type="evidence" value="ECO:0007669"/>
    <property type="project" value="InterPro"/>
</dbReference>
<dbReference type="EMBL" id="MPRJ01000009">
    <property type="protein sequence ID" value="OOZ37487.1"/>
    <property type="molecule type" value="Genomic_DNA"/>
</dbReference>
<dbReference type="SUPFAM" id="SSF53335">
    <property type="entry name" value="S-adenosyl-L-methionine-dependent methyltransferases"/>
    <property type="match status" value="1"/>
</dbReference>
<feature type="domain" description="DNA methylase adenine-specific" evidence="8">
    <location>
        <begin position="149"/>
        <end position="188"/>
    </location>
</feature>
<sequence>MTNFGEHVSFIWSIAEILRGNFKQSEYGRVVLPFTVLRRLDCVLEQLNKLPENVDHEMHETMLNMAAGQNFHNTSPFTFEKLLDDPDNIAANLNNLINGFSDDAREIFIERFNLPEQVTRLDKDNLLYMVVSRFAQADLHPDKVNNLQMGYIFEELIRRFSEQSNETAGEHFTPREVIRLMVNLLFQEDTDALGYLKYNTLLIFQVVVKVNFPSLVRVLKTEYSCMLS</sequence>
<dbReference type="Proteomes" id="UP000190896">
    <property type="component" value="Unassembled WGS sequence"/>
</dbReference>
<dbReference type="GO" id="GO:0009007">
    <property type="term" value="F:site-specific DNA-methyltransferase (adenine-specific) activity"/>
    <property type="evidence" value="ECO:0007669"/>
    <property type="project" value="UniProtKB-EC"/>
</dbReference>
<comment type="similarity">
    <text evidence="1">Belongs to the N(4)/N(6)-methyltransferase family.</text>
</comment>